<protein>
    <submittedName>
        <fullName evidence="1">Uncharacterized protein</fullName>
    </submittedName>
</protein>
<dbReference type="Proteomes" id="UP001162164">
    <property type="component" value="Unassembled WGS sequence"/>
</dbReference>
<dbReference type="EMBL" id="JAPWTJ010001470">
    <property type="protein sequence ID" value="KAJ8971539.1"/>
    <property type="molecule type" value="Genomic_DNA"/>
</dbReference>
<name>A0ABQ9J306_9CUCU</name>
<keyword evidence="2" id="KW-1185">Reference proteome</keyword>
<comment type="caution">
    <text evidence="1">The sequence shown here is derived from an EMBL/GenBank/DDBJ whole genome shotgun (WGS) entry which is preliminary data.</text>
</comment>
<reference evidence="1" key="1">
    <citation type="journal article" date="2023" name="Insect Mol. Biol.">
        <title>Genome sequencing provides insights into the evolution of gene families encoding plant cell wall-degrading enzymes in longhorned beetles.</title>
        <authorList>
            <person name="Shin N.R."/>
            <person name="Okamura Y."/>
            <person name="Kirsch R."/>
            <person name="Pauchet Y."/>
        </authorList>
    </citation>
    <scope>NUCLEOTIDE SEQUENCE</scope>
    <source>
        <strain evidence="1">MMC_N1</strain>
    </source>
</reference>
<organism evidence="1 2">
    <name type="scientific">Molorchus minor</name>
    <dbReference type="NCBI Taxonomy" id="1323400"/>
    <lineage>
        <taxon>Eukaryota</taxon>
        <taxon>Metazoa</taxon>
        <taxon>Ecdysozoa</taxon>
        <taxon>Arthropoda</taxon>
        <taxon>Hexapoda</taxon>
        <taxon>Insecta</taxon>
        <taxon>Pterygota</taxon>
        <taxon>Neoptera</taxon>
        <taxon>Endopterygota</taxon>
        <taxon>Coleoptera</taxon>
        <taxon>Polyphaga</taxon>
        <taxon>Cucujiformia</taxon>
        <taxon>Chrysomeloidea</taxon>
        <taxon>Cerambycidae</taxon>
        <taxon>Lamiinae</taxon>
        <taxon>Monochamini</taxon>
        <taxon>Molorchus</taxon>
    </lineage>
</organism>
<evidence type="ECO:0000313" key="2">
    <source>
        <dbReference type="Proteomes" id="UP001162164"/>
    </source>
</evidence>
<evidence type="ECO:0000313" key="1">
    <source>
        <dbReference type="EMBL" id="KAJ8971539.1"/>
    </source>
</evidence>
<sequence length="228" mass="26647">MSSEDELNLVAVACVCIIKKRQHLLNKRSRPRIKWVKEWLLKRNEFSHINLLEELRLEPDDWRNYLRMDEDSYTTLLTLVTPLIEKQDTIMRPAISAHERLSATLRYLATGRNYEDLKFSTVISPQSLCYIIPDTCSAIYKVLKNIYMKVSKSRYATVYAPDNILYRENHEDGTVEIGSQANDMASLQRGYNRRTSKEGKEVRQLFMNYFNSNDGAVAWQEKNDSLIL</sequence>
<proteinExistence type="predicted"/>
<accession>A0ABQ9J306</accession>
<gene>
    <name evidence="1" type="ORF">NQ317_014971</name>
</gene>